<dbReference type="AlphaFoldDB" id="A0A8C1Z7M5"/>
<accession>A0A8C1Z7M5</accession>
<dbReference type="Proteomes" id="UP000694700">
    <property type="component" value="Unplaced"/>
</dbReference>
<reference evidence="1" key="1">
    <citation type="submission" date="2025-08" db="UniProtKB">
        <authorList>
            <consortium name="Ensembl"/>
        </authorList>
    </citation>
    <scope>IDENTIFICATION</scope>
</reference>
<name>A0A8C1Z7M5_CYPCA</name>
<proteinExistence type="predicted"/>
<dbReference type="Ensembl" id="ENSCCRT00015060541.1">
    <property type="protein sequence ID" value="ENSCCRP00015058607.1"/>
    <property type="gene ID" value="ENSCCRG00015024043.1"/>
</dbReference>
<evidence type="ECO:0000313" key="2">
    <source>
        <dbReference type="Proteomes" id="UP000694700"/>
    </source>
</evidence>
<evidence type="ECO:0000313" key="1">
    <source>
        <dbReference type="Ensembl" id="ENSCCRP00015058607.1"/>
    </source>
</evidence>
<sequence>MGDLADFQKGQMEACLAGASVSSTAQLFGVLRITVFTIMTVYIKHGKTSSMKIVSKHHRTTLTKKETRVIRYEAQWCQKKNKKTMCKKQSDAVQANQNLIP</sequence>
<protein>
    <submittedName>
        <fullName evidence="1">Uncharacterized protein</fullName>
    </submittedName>
</protein>
<organism evidence="1 2">
    <name type="scientific">Cyprinus carpio</name>
    <name type="common">Common carp</name>
    <dbReference type="NCBI Taxonomy" id="7962"/>
    <lineage>
        <taxon>Eukaryota</taxon>
        <taxon>Metazoa</taxon>
        <taxon>Chordata</taxon>
        <taxon>Craniata</taxon>
        <taxon>Vertebrata</taxon>
        <taxon>Euteleostomi</taxon>
        <taxon>Actinopterygii</taxon>
        <taxon>Neopterygii</taxon>
        <taxon>Teleostei</taxon>
        <taxon>Ostariophysi</taxon>
        <taxon>Cypriniformes</taxon>
        <taxon>Cyprinidae</taxon>
        <taxon>Cyprininae</taxon>
        <taxon>Cyprinus</taxon>
    </lineage>
</organism>